<feature type="region of interest" description="Disordered" evidence="4">
    <location>
        <begin position="125"/>
        <end position="146"/>
    </location>
</feature>
<comment type="caution">
    <text evidence="7">The sequence shown here is derived from an EMBL/GenBank/DDBJ whole genome shotgun (WGS) entry which is preliminary data.</text>
</comment>
<dbReference type="InterPro" id="IPR009003">
    <property type="entry name" value="Peptidase_S1_PA"/>
</dbReference>
<dbReference type="PANTHER" id="PTHR24258">
    <property type="entry name" value="SERINE PROTEASE-RELATED"/>
    <property type="match status" value="1"/>
</dbReference>
<evidence type="ECO:0000256" key="5">
    <source>
        <dbReference type="SAM" id="SignalP"/>
    </source>
</evidence>
<comment type="subcellular location">
    <subcellularLocation>
        <location evidence="1">Secreted</location>
    </subcellularLocation>
</comment>
<name>A0A443SIT9_9ACAR</name>
<dbReference type="Pfam" id="PF18322">
    <property type="entry name" value="CLIP_1"/>
    <property type="match status" value="1"/>
</dbReference>
<gene>
    <name evidence="7" type="ORF">B4U80_11089</name>
</gene>
<evidence type="ECO:0000256" key="4">
    <source>
        <dbReference type="SAM" id="MobiDB-lite"/>
    </source>
</evidence>
<dbReference type="Gene3D" id="2.40.10.10">
    <property type="entry name" value="Trypsin-like serine proteases"/>
    <property type="match status" value="2"/>
</dbReference>
<keyword evidence="3" id="KW-1015">Disulfide bond</keyword>
<dbReference type="InterPro" id="IPR041515">
    <property type="entry name" value="PPAF-2-like_Clip"/>
</dbReference>
<dbReference type="InterPro" id="IPR001314">
    <property type="entry name" value="Peptidase_S1A"/>
</dbReference>
<dbReference type="SMART" id="SM00020">
    <property type="entry name" value="Tryp_SPc"/>
    <property type="match status" value="2"/>
</dbReference>
<organism evidence="7 8">
    <name type="scientific">Leptotrombidium deliense</name>
    <dbReference type="NCBI Taxonomy" id="299467"/>
    <lineage>
        <taxon>Eukaryota</taxon>
        <taxon>Metazoa</taxon>
        <taxon>Ecdysozoa</taxon>
        <taxon>Arthropoda</taxon>
        <taxon>Chelicerata</taxon>
        <taxon>Arachnida</taxon>
        <taxon>Acari</taxon>
        <taxon>Acariformes</taxon>
        <taxon>Trombidiformes</taxon>
        <taxon>Prostigmata</taxon>
        <taxon>Anystina</taxon>
        <taxon>Parasitengona</taxon>
        <taxon>Trombiculoidea</taxon>
        <taxon>Trombiculidae</taxon>
        <taxon>Leptotrombidium</taxon>
    </lineage>
</organism>
<dbReference type="VEuPathDB" id="VectorBase:LDEU004602"/>
<dbReference type="Proteomes" id="UP000288716">
    <property type="component" value="Unassembled WGS sequence"/>
</dbReference>
<dbReference type="Pfam" id="PF00089">
    <property type="entry name" value="Trypsin"/>
    <property type="match status" value="2"/>
</dbReference>
<feature type="signal peptide" evidence="5">
    <location>
        <begin position="1"/>
        <end position="15"/>
    </location>
</feature>
<dbReference type="CDD" id="cd00190">
    <property type="entry name" value="Tryp_SPc"/>
    <property type="match status" value="2"/>
</dbReference>
<dbReference type="PROSITE" id="PS50240">
    <property type="entry name" value="TRYPSIN_DOM"/>
    <property type="match status" value="2"/>
</dbReference>
<dbReference type="AlphaFoldDB" id="A0A443SIT9"/>
<feature type="compositionally biased region" description="Basic and acidic residues" evidence="4">
    <location>
        <begin position="126"/>
        <end position="138"/>
    </location>
</feature>
<dbReference type="SUPFAM" id="SSF50494">
    <property type="entry name" value="Trypsin-like serine proteases"/>
    <property type="match status" value="2"/>
</dbReference>
<feature type="domain" description="Peptidase S1" evidence="6">
    <location>
        <begin position="884"/>
        <end position="1132"/>
    </location>
</feature>
<evidence type="ECO:0000313" key="8">
    <source>
        <dbReference type="Proteomes" id="UP000288716"/>
    </source>
</evidence>
<dbReference type="PANTHER" id="PTHR24258:SF129">
    <property type="entry name" value="LP15124P-RELATED"/>
    <property type="match status" value="1"/>
</dbReference>
<keyword evidence="8" id="KW-1185">Reference proteome</keyword>
<accession>A0A443SIT9</accession>
<sequence length="1143" mass="127311">MSFTLLLFVSILVVGRDCGSPRGDIQVEEHGEKRYAVYSPKLSRDDFLFNEPGNASLYVNVGSHNSHPPANRVSRALDLDVYVGDKTKRQFSGTRQSRILNEDKKPNLAIQGFIPIVSVGQPSVAEPEKISEVDDHSESSPQGYQGYAGPADAKFIGAALQNLAASIGAKPKRKLFHHFQPNRNSECVCVPFYMCKNGFLESTGKNGQNVAYNTKTYEENLAAAQSELNRHSIPAQLSSFYEQQAFQNTGQLQPLIDERSIEGSRNTNQNLSTPEYVTDVFSKISGRSNFGSLSCGVLRTCCRYHPTYSPEFTVQQFQVPHSSHPNIQNNYYPHFAQPETNLPFLRPQSPNIYHPNHGIYGGIQKPFNHQVAPSVISNEQVHPYPLGEEYQMPPQFNGNSVKRYIPGHSEVNYRPEQSIPVANHMPSVGRNLCGVRNAVGIHGRVQNLQYHESSTEFGEYPWQVALLKRLGPADSLYVCGGVLISEQWVATAAHCIKKNGPSDLKVRLGEWDVHREDEFYPFVERFIDEIIIHPQFYGGNLINDVALLRLNSPVDLNIPTVAAACLPERFEVFDGHRCWVTGWGKNSFGHKGTFQSVLKEVDVPIVNQAQCEHVLRKTRLGAYYELHPGFLCAGGEPGKDACEGDGGSPLVCEVRGIWKVVGLVSWGIGCGQPGVPGVYVNLSYYRDWLDSIINKYAVLNTGFDSNAIIERSNANATEERSFQRYSIENFITNATTVTTMSSRYDAYDPDDPRVKPDQAKPDEIGTNQKPKPDTDYEETVDKPDDLQEGKPLNPDLGGVKPTDGACTCVPYYQCDNGKIVDDGTGIIDPRKKPASKTEIPLDGKFQPPYCGTFHVCCSEPDTSTQQPYVHRCGVRNPSGINRRVLSPADKGESDFGEWPWQVAILKNEKNVNLFQCGAVLIDAYHILTVAHCVHNYTGHEKYLKARLGEWDTQNTNEFLPHEDYDVVSVVIHPEYKHNSLWNDIAVLKLDRKVIFAPNIDSICLPHIDEIFDGQQCVTTGWGKNAYRGGSYSNILKEVSLPIIPFLDCQEGLRKTRLGYRFKLHESFICAGGEQGRDSCKGDGGGPLTCYRKDGTYALVGLVSWGIDCGSPGVPGVYVKVQKYVDWITKVTGSNIKQYRPNFS</sequence>
<dbReference type="STRING" id="299467.A0A443SIT9"/>
<dbReference type="GO" id="GO:0006508">
    <property type="term" value="P:proteolysis"/>
    <property type="evidence" value="ECO:0007669"/>
    <property type="project" value="InterPro"/>
</dbReference>
<protein>
    <submittedName>
        <fullName evidence="7">Serine proteinase stubble-like protein</fullName>
    </submittedName>
</protein>
<feature type="compositionally biased region" description="Basic and acidic residues" evidence="4">
    <location>
        <begin position="770"/>
        <end position="788"/>
    </location>
</feature>
<dbReference type="PRINTS" id="PR00722">
    <property type="entry name" value="CHYMOTRYPSIN"/>
</dbReference>
<dbReference type="InterPro" id="IPR001254">
    <property type="entry name" value="Trypsin_dom"/>
</dbReference>
<dbReference type="OrthoDB" id="5949700at2759"/>
<evidence type="ECO:0000313" key="7">
    <source>
        <dbReference type="EMBL" id="RWS27437.1"/>
    </source>
</evidence>
<dbReference type="EMBL" id="NCKV01002013">
    <property type="protein sequence ID" value="RWS27437.1"/>
    <property type="molecule type" value="Genomic_DNA"/>
</dbReference>
<feature type="domain" description="Peptidase S1" evidence="6">
    <location>
        <begin position="441"/>
        <end position="694"/>
    </location>
</feature>
<dbReference type="FunFam" id="2.40.10.10:FF:000038">
    <property type="entry name" value="Serine protease"/>
    <property type="match status" value="2"/>
</dbReference>
<feature type="region of interest" description="Disordered" evidence="4">
    <location>
        <begin position="742"/>
        <end position="799"/>
    </location>
</feature>
<keyword evidence="2" id="KW-0964">Secreted</keyword>
<evidence type="ECO:0000256" key="2">
    <source>
        <dbReference type="ARBA" id="ARBA00022525"/>
    </source>
</evidence>
<dbReference type="GO" id="GO:0005576">
    <property type="term" value="C:extracellular region"/>
    <property type="evidence" value="ECO:0007669"/>
    <property type="project" value="UniProtKB-SubCell"/>
</dbReference>
<feature type="compositionally biased region" description="Basic and acidic residues" evidence="4">
    <location>
        <begin position="750"/>
        <end position="763"/>
    </location>
</feature>
<proteinExistence type="predicted"/>
<dbReference type="GO" id="GO:0004252">
    <property type="term" value="F:serine-type endopeptidase activity"/>
    <property type="evidence" value="ECO:0007669"/>
    <property type="project" value="InterPro"/>
</dbReference>
<keyword evidence="5" id="KW-0732">Signal</keyword>
<dbReference type="InterPro" id="IPR043504">
    <property type="entry name" value="Peptidase_S1_PA_chymotrypsin"/>
</dbReference>
<feature type="chain" id="PRO_5019455848" evidence="5">
    <location>
        <begin position="16"/>
        <end position="1143"/>
    </location>
</feature>
<reference evidence="7 8" key="1">
    <citation type="journal article" date="2018" name="Gigascience">
        <title>Genomes of trombidid mites reveal novel predicted allergens and laterally-transferred genes associated with secondary metabolism.</title>
        <authorList>
            <person name="Dong X."/>
            <person name="Chaisiri K."/>
            <person name="Xia D."/>
            <person name="Armstrong S.D."/>
            <person name="Fang Y."/>
            <person name="Donnelly M.J."/>
            <person name="Kadowaki T."/>
            <person name="McGarry J.W."/>
            <person name="Darby A.C."/>
            <person name="Makepeace B.L."/>
        </authorList>
    </citation>
    <scope>NUCLEOTIDE SEQUENCE [LARGE SCALE GENOMIC DNA]</scope>
    <source>
        <strain evidence="7">UoL-UT</strain>
    </source>
</reference>
<evidence type="ECO:0000256" key="1">
    <source>
        <dbReference type="ARBA" id="ARBA00004613"/>
    </source>
</evidence>
<evidence type="ECO:0000259" key="6">
    <source>
        <dbReference type="PROSITE" id="PS50240"/>
    </source>
</evidence>
<evidence type="ECO:0000256" key="3">
    <source>
        <dbReference type="ARBA" id="ARBA00023157"/>
    </source>
</evidence>